<gene>
    <name evidence="2" type="ORF">HMPREF1526_01794</name>
</gene>
<dbReference type="InterPro" id="IPR041698">
    <property type="entry name" value="Methyltransf_25"/>
</dbReference>
<dbReference type="InterPro" id="IPR029063">
    <property type="entry name" value="SAM-dependent_MTases_sf"/>
</dbReference>
<evidence type="ECO:0000313" key="2">
    <source>
        <dbReference type="EMBL" id="EOQ38753.1"/>
    </source>
</evidence>
<feature type="domain" description="Methyltransferase" evidence="1">
    <location>
        <begin position="49"/>
        <end position="100"/>
    </location>
</feature>
<evidence type="ECO:0000313" key="3">
    <source>
        <dbReference type="Proteomes" id="UP000013981"/>
    </source>
</evidence>
<dbReference type="HOGENOM" id="CLU_2080426_0_0_9"/>
<reference evidence="2 3" key="1">
    <citation type="submission" date="2013-01" db="EMBL/GenBank/DDBJ databases">
        <title>The Genome Sequence of Butyricicoccus pullicaecorum 1.2.</title>
        <authorList>
            <consortium name="The Broad Institute Genome Sequencing Platform"/>
            <person name="Earl A."/>
            <person name="Ward D."/>
            <person name="Feldgarden M."/>
            <person name="Gevers D."/>
            <person name="Van Immerseel F."/>
            <person name="Eeckhaut V."/>
            <person name="Walker B."/>
            <person name="Young S.K."/>
            <person name="Zeng Q."/>
            <person name="Gargeya S."/>
            <person name="Fitzgerald M."/>
            <person name="Haas B."/>
            <person name="Abouelleil A."/>
            <person name="Alvarado L."/>
            <person name="Arachchi H.M."/>
            <person name="Berlin A.M."/>
            <person name="Chapman S.B."/>
            <person name="Dewar J."/>
            <person name="Goldberg J."/>
            <person name="Griggs A."/>
            <person name="Gujja S."/>
            <person name="Hansen M."/>
            <person name="Howarth C."/>
            <person name="Imamovic A."/>
            <person name="Larimer J."/>
            <person name="McCowan C."/>
            <person name="Murphy C."/>
            <person name="Neiman D."/>
            <person name="Pearson M."/>
            <person name="Priest M."/>
            <person name="Roberts A."/>
            <person name="Saif S."/>
            <person name="Shea T."/>
            <person name="Sisk P."/>
            <person name="Sykes S."/>
            <person name="Wortman J."/>
            <person name="Nusbaum C."/>
            <person name="Birren B."/>
        </authorList>
    </citation>
    <scope>NUCLEOTIDE SEQUENCE [LARGE SCALE GENOMIC DNA]</scope>
    <source>
        <strain evidence="2 3">1.2</strain>
    </source>
</reference>
<dbReference type="EMBL" id="AQOB01000004">
    <property type="protein sequence ID" value="EOQ38753.1"/>
    <property type="molecule type" value="Genomic_DNA"/>
</dbReference>
<dbReference type="Proteomes" id="UP000013981">
    <property type="component" value="Unassembled WGS sequence"/>
</dbReference>
<proteinExistence type="predicted"/>
<evidence type="ECO:0000259" key="1">
    <source>
        <dbReference type="Pfam" id="PF13649"/>
    </source>
</evidence>
<accession>R8W1L5</accession>
<dbReference type="Gene3D" id="3.40.50.150">
    <property type="entry name" value="Vaccinia Virus protein VP39"/>
    <property type="match status" value="1"/>
</dbReference>
<name>R8W1L5_9FIRM</name>
<dbReference type="eggNOG" id="COG2226">
    <property type="taxonomic scope" value="Bacteria"/>
</dbReference>
<protein>
    <recommendedName>
        <fullName evidence="1">Methyltransferase domain-containing protein</fullName>
    </recommendedName>
</protein>
<dbReference type="CDD" id="cd02440">
    <property type="entry name" value="AdoMet_MTases"/>
    <property type="match status" value="1"/>
</dbReference>
<dbReference type="AlphaFoldDB" id="R8W1L5"/>
<dbReference type="SUPFAM" id="SSF53335">
    <property type="entry name" value="S-adenosyl-L-methionine-dependent methyltransferases"/>
    <property type="match status" value="1"/>
</dbReference>
<dbReference type="RefSeq" id="WP_016147930.1">
    <property type="nucleotide sequence ID" value="NZ_KB976103.1"/>
</dbReference>
<organism evidence="2 3">
    <name type="scientific">Butyricicoccus pullicaecorum 1.2</name>
    <dbReference type="NCBI Taxonomy" id="1203606"/>
    <lineage>
        <taxon>Bacteria</taxon>
        <taxon>Bacillati</taxon>
        <taxon>Bacillota</taxon>
        <taxon>Clostridia</taxon>
        <taxon>Eubacteriales</taxon>
        <taxon>Butyricicoccaceae</taxon>
        <taxon>Butyricicoccus</taxon>
    </lineage>
</organism>
<keyword evidence="3" id="KW-1185">Reference proteome</keyword>
<sequence length="117" mass="12699">MGILKAFFNNTRKPKGLLGRCMVGSMNHAHAALADWGLSHLPETGPTEIAELGCGGGRNIRALLRKYPAATVTALDYSEISVEKAKSVNRKGLQASAAVSYREMCLAFPSRMVHLIW</sequence>
<comment type="caution">
    <text evidence="2">The sequence shown here is derived from an EMBL/GenBank/DDBJ whole genome shotgun (WGS) entry which is preliminary data.</text>
</comment>
<dbReference type="Pfam" id="PF13649">
    <property type="entry name" value="Methyltransf_25"/>
    <property type="match status" value="1"/>
</dbReference>